<accession>A0A2U3R6R0</accession>
<proteinExistence type="predicted"/>
<dbReference type="InterPro" id="IPR027805">
    <property type="entry name" value="Transposase_HTH_dom"/>
</dbReference>
<protein>
    <submittedName>
        <fullName evidence="2">IS5 family transposase ISOt6</fullName>
    </submittedName>
</protein>
<dbReference type="Proteomes" id="UP000244992">
    <property type="component" value="Chromosome I"/>
</dbReference>
<feature type="domain" description="Transposase Helix-turn-helix" evidence="1">
    <location>
        <begin position="1"/>
        <end position="42"/>
    </location>
</feature>
<dbReference type="EMBL" id="LS398550">
    <property type="protein sequence ID" value="SPR08887.1"/>
    <property type="molecule type" value="Genomic_DNA"/>
</dbReference>
<dbReference type="Pfam" id="PF13613">
    <property type="entry name" value="HTH_Tnp_4"/>
    <property type="match status" value="1"/>
</dbReference>
<evidence type="ECO:0000259" key="1">
    <source>
        <dbReference type="Pfam" id="PF13613"/>
    </source>
</evidence>
<evidence type="ECO:0000313" key="3">
    <source>
        <dbReference type="Proteomes" id="UP000244992"/>
    </source>
</evidence>
<evidence type="ECO:0000313" key="2">
    <source>
        <dbReference type="EMBL" id="SPR08887.1"/>
    </source>
</evidence>
<sequence>MVLEYLREYRTYFHICQNYGISESSAYKAVKWVEDTLVKHLNFALTGLKAIMKSDMNYEVVLIDATETPIERPKKTKILLFRKEEKAYTKNSNSVRQANIPSNMYRFS</sequence>
<gene>
    <name evidence="2" type="ORF">KATO_01379</name>
</gene>
<name>A0A2U3R6R0_ORITS</name>
<dbReference type="AlphaFoldDB" id="A0A2U3R6R0"/>
<organism evidence="2 3">
    <name type="scientific">Orientia tsutsugamushi</name>
    <name type="common">Rickettsia tsutsugamushi</name>
    <dbReference type="NCBI Taxonomy" id="784"/>
    <lineage>
        <taxon>Bacteria</taxon>
        <taxon>Pseudomonadati</taxon>
        <taxon>Pseudomonadota</taxon>
        <taxon>Alphaproteobacteria</taxon>
        <taxon>Rickettsiales</taxon>
        <taxon>Rickettsiaceae</taxon>
        <taxon>Rickettsieae</taxon>
        <taxon>Orientia</taxon>
    </lineage>
</organism>
<reference evidence="3" key="1">
    <citation type="submission" date="2018-03" db="EMBL/GenBank/DDBJ databases">
        <authorList>
            <person name="Batty M. E."/>
            <person name="Batty M E."/>
        </authorList>
    </citation>
    <scope>NUCLEOTIDE SEQUENCE [LARGE SCALE GENOMIC DNA]</scope>
</reference>